<accession>A0A8J8SB95</accession>
<dbReference type="Proteomes" id="UP000677305">
    <property type="component" value="Chromosome"/>
</dbReference>
<proteinExistence type="predicted"/>
<name>A0A8J8SB95_9FIRM</name>
<keyword evidence="2" id="KW-1185">Reference proteome</keyword>
<dbReference type="KEGG" id="vgu:HYG85_06205"/>
<protein>
    <submittedName>
        <fullName evidence="1">Uncharacterized protein</fullName>
    </submittedName>
</protein>
<gene>
    <name evidence="1" type="ORF">HYG85_06205</name>
</gene>
<sequence>MNDNKGSFISYSKDHISIVERSIKSIKDELLSDAFEEKNLKKELVEE</sequence>
<dbReference type="EMBL" id="CP058561">
    <property type="protein sequence ID" value="QUH28538.1"/>
    <property type="molecule type" value="Genomic_DNA"/>
</dbReference>
<evidence type="ECO:0000313" key="1">
    <source>
        <dbReference type="EMBL" id="QUH28538.1"/>
    </source>
</evidence>
<dbReference type="AlphaFoldDB" id="A0A8J8SB95"/>
<evidence type="ECO:0000313" key="2">
    <source>
        <dbReference type="Proteomes" id="UP000677305"/>
    </source>
</evidence>
<reference evidence="1 2" key="1">
    <citation type="submission" date="2020-07" db="EMBL/GenBank/DDBJ databases">
        <title>Vallitalea guaymasensis genome.</title>
        <authorList>
            <person name="Postec A."/>
        </authorList>
    </citation>
    <scope>NUCLEOTIDE SEQUENCE [LARGE SCALE GENOMIC DNA]</scope>
    <source>
        <strain evidence="1 2">Ra1766G1</strain>
    </source>
</reference>
<organism evidence="1 2">
    <name type="scientific">Vallitalea guaymasensis</name>
    <dbReference type="NCBI Taxonomy" id="1185412"/>
    <lineage>
        <taxon>Bacteria</taxon>
        <taxon>Bacillati</taxon>
        <taxon>Bacillota</taxon>
        <taxon>Clostridia</taxon>
        <taxon>Lachnospirales</taxon>
        <taxon>Vallitaleaceae</taxon>
        <taxon>Vallitalea</taxon>
    </lineage>
</organism>
<dbReference type="RefSeq" id="WP_212692764.1">
    <property type="nucleotide sequence ID" value="NZ_CP058561.1"/>
</dbReference>